<evidence type="ECO:0000256" key="1">
    <source>
        <dbReference type="ARBA" id="ARBA00000085"/>
    </source>
</evidence>
<keyword evidence="6 12" id="KW-0418">Kinase</keyword>
<evidence type="ECO:0000256" key="7">
    <source>
        <dbReference type="ARBA" id="ARBA00022840"/>
    </source>
</evidence>
<dbReference type="Proteomes" id="UP000317982">
    <property type="component" value="Unassembled WGS sequence"/>
</dbReference>
<keyword evidence="10" id="KW-1133">Transmembrane helix</keyword>
<keyword evidence="10" id="KW-0812">Transmembrane</keyword>
<dbReference type="InParanoid" id="A0A545AQM9"/>
<dbReference type="AlphaFoldDB" id="A0A545AQM9"/>
<evidence type="ECO:0000256" key="8">
    <source>
        <dbReference type="ARBA" id="ARBA00023012"/>
    </source>
</evidence>
<dbReference type="PANTHER" id="PTHR24421:SF10">
    <property type="entry name" value="NITRATE_NITRITE SENSOR PROTEIN NARQ"/>
    <property type="match status" value="1"/>
</dbReference>
<dbReference type="Gene3D" id="1.20.5.1930">
    <property type="match status" value="1"/>
</dbReference>
<comment type="catalytic activity">
    <reaction evidence="1">
        <text>ATP + protein L-histidine = ADP + protein N-phospho-L-histidine.</text>
        <dbReference type="EC" id="2.7.13.3"/>
    </reaction>
</comment>
<dbReference type="GO" id="GO:0005524">
    <property type="term" value="F:ATP binding"/>
    <property type="evidence" value="ECO:0007669"/>
    <property type="project" value="UniProtKB-KW"/>
</dbReference>
<keyword evidence="7" id="KW-0067">ATP-binding</keyword>
<keyword evidence="10" id="KW-0472">Membrane</keyword>
<keyword evidence="3" id="KW-0597">Phosphoprotein</keyword>
<comment type="caution">
    <text evidence="12">The sequence shown here is derived from an EMBL/GenBank/DDBJ whole genome shotgun (WGS) entry which is preliminary data.</text>
</comment>
<evidence type="ECO:0000313" key="13">
    <source>
        <dbReference type="Proteomes" id="UP000317982"/>
    </source>
</evidence>
<keyword evidence="5" id="KW-0547">Nucleotide-binding</keyword>
<dbReference type="OrthoDB" id="227596at2"/>
<dbReference type="GO" id="GO:0016020">
    <property type="term" value="C:membrane"/>
    <property type="evidence" value="ECO:0007669"/>
    <property type="project" value="InterPro"/>
</dbReference>
<dbReference type="Pfam" id="PF07730">
    <property type="entry name" value="HisKA_3"/>
    <property type="match status" value="1"/>
</dbReference>
<proteinExistence type="predicted"/>
<dbReference type="SUPFAM" id="SSF55874">
    <property type="entry name" value="ATPase domain of HSP90 chaperone/DNA topoisomerase II/histidine kinase"/>
    <property type="match status" value="1"/>
</dbReference>
<feature type="transmembrane region" description="Helical" evidence="10">
    <location>
        <begin position="127"/>
        <end position="145"/>
    </location>
</feature>
<dbReference type="CDD" id="cd16917">
    <property type="entry name" value="HATPase_UhpB-NarQ-NarX-like"/>
    <property type="match status" value="1"/>
</dbReference>
<dbReference type="Gene3D" id="3.30.565.10">
    <property type="entry name" value="Histidine kinase-like ATPase, C-terminal domain"/>
    <property type="match status" value="1"/>
</dbReference>
<evidence type="ECO:0000259" key="11">
    <source>
        <dbReference type="Pfam" id="PF07730"/>
    </source>
</evidence>
<reference evidence="12 13" key="1">
    <citation type="submission" date="2019-07" db="EMBL/GenBank/DDBJ databases">
        <title>Cryptosporangium phraense sp. nov., isolated from plant litter.</title>
        <authorList>
            <person name="Suriyachadkun C."/>
        </authorList>
    </citation>
    <scope>NUCLEOTIDE SEQUENCE [LARGE SCALE GENOMIC DNA]</scope>
    <source>
        <strain evidence="12 13">A-T 5661</strain>
    </source>
</reference>
<sequence>MASATDRNADADPHGAAAMLMTLAADRPSGRSPRRQFAVDLTCLLASVAIPFGYWVALALGHRPFSDTVHWIDLALATLFTPLIWWRRRWPVQISVLLSVVSVVSEYASVAQGIALLTVAIHCRPRATAFAATVWAVTGSVYVVVRPTPDLPYWVSLMFIALLTGGIVAWGSFIRARRALIDSLRDRAQRAEDEQQRRVEQARQLERTRIAREMHDVLAHRISLLSLHAGALEFRPDAPPDEIAKAAGVIRSSAHQALQELRDVIGVLREGTGEVERDRPQPTLGDVPGLVTEARRAGATIDLDVRVDDPDAVPAVTGRTAYRVIQEGLTNARKHANGAAVRVTVSGDRSDGLTVEVRNWLPLRIPETTIPGAGTGIVGLGERIGLVGGRLEHGPSTAGDFRLTAWLPWSAPT</sequence>
<accession>A0A545AQM9</accession>
<evidence type="ECO:0000256" key="6">
    <source>
        <dbReference type="ARBA" id="ARBA00022777"/>
    </source>
</evidence>
<dbReference type="InterPro" id="IPR011712">
    <property type="entry name" value="Sig_transdc_His_kin_sub3_dim/P"/>
</dbReference>
<evidence type="ECO:0000256" key="3">
    <source>
        <dbReference type="ARBA" id="ARBA00022553"/>
    </source>
</evidence>
<name>A0A545AQM9_9ACTN</name>
<evidence type="ECO:0000313" key="12">
    <source>
        <dbReference type="EMBL" id="TQS43626.1"/>
    </source>
</evidence>
<evidence type="ECO:0000256" key="10">
    <source>
        <dbReference type="SAM" id="Phobius"/>
    </source>
</evidence>
<dbReference type="EMBL" id="VIRS01000012">
    <property type="protein sequence ID" value="TQS43626.1"/>
    <property type="molecule type" value="Genomic_DNA"/>
</dbReference>
<evidence type="ECO:0000256" key="4">
    <source>
        <dbReference type="ARBA" id="ARBA00022679"/>
    </source>
</evidence>
<dbReference type="InterPro" id="IPR050482">
    <property type="entry name" value="Sensor_HK_TwoCompSys"/>
</dbReference>
<gene>
    <name evidence="12" type="ORF">FL583_18505</name>
</gene>
<dbReference type="GO" id="GO:0000155">
    <property type="term" value="F:phosphorelay sensor kinase activity"/>
    <property type="evidence" value="ECO:0007669"/>
    <property type="project" value="InterPro"/>
</dbReference>
<feature type="domain" description="Signal transduction histidine kinase subgroup 3 dimerisation and phosphoacceptor" evidence="11">
    <location>
        <begin position="206"/>
        <end position="271"/>
    </location>
</feature>
<keyword evidence="13" id="KW-1185">Reference proteome</keyword>
<evidence type="ECO:0000256" key="5">
    <source>
        <dbReference type="ARBA" id="ARBA00022741"/>
    </source>
</evidence>
<dbReference type="InterPro" id="IPR036890">
    <property type="entry name" value="HATPase_C_sf"/>
</dbReference>
<dbReference type="EC" id="2.7.13.3" evidence="2"/>
<feature type="transmembrane region" description="Helical" evidence="10">
    <location>
        <begin position="69"/>
        <end position="86"/>
    </location>
</feature>
<protein>
    <recommendedName>
        <fullName evidence="2">histidine kinase</fullName>
        <ecNumber evidence="2">2.7.13.3</ecNumber>
    </recommendedName>
</protein>
<feature type="coiled-coil region" evidence="9">
    <location>
        <begin position="174"/>
        <end position="208"/>
    </location>
</feature>
<evidence type="ECO:0000256" key="2">
    <source>
        <dbReference type="ARBA" id="ARBA00012438"/>
    </source>
</evidence>
<keyword evidence="9" id="KW-0175">Coiled coil</keyword>
<dbReference type="PANTHER" id="PTHR24421">
    <property type="entry name" value="NITRATE/NITRITE SENSOR PROTEIN NARX-RELATED"/>
    <property type="match status" value="1"/>
</dbReference>
<evidence type="ECO:0000256" key="9">
    <source>
        <dbReference type="SAM" id="Coils"/>
    </source>
</evidence>
<organism evidence="12 13">
    <name type="scientific">Cryptosporangium phraense</name>
    <dbReference type="NCBI Taxonomy" id="2593070"/>
    <lineage>
        <taxon>Bacteria</taxon>
        <taxon>Bacillati</taxon>
        <taxon>Actinomycetota</taxon>
        <taxon>Actinomycetes</taxon>
        <taxon>Cryptosporangiales</taxon>
        <taxon>Cryptosporangiaceae</taxon>
        <taxon>Cryptosporangium</taxon>
    </lineage>
</organism>
<dbReference type="RefSeq" id="WP_142705927.1">
    <property type="nucleotide sequence ID" value="NZ_VIRS01000012.1"/>
</dbReference>
<feature type="transmembrane region" description="Helical" evidence="10">
    <location>
        <begin position="151"/>
        <end position="173"/>
    </location>
</feature>
<keyword evidence="8" id="KW-0902">Two-component regulatory system</keyword>
<feature type="transmembrane region" description="Helical" evidence="10">
    <location>
        <begin position="37"/>
        <end position="57"/>
    </location>
</feature>
<keyword evidence="4" id="KW-0808">Transferase</keyword>
<dbReference type="GO" id="GO:0046983">
    <property type="term" value="F:protein dimerization activity"/>
    <property type="evidence" value="ECO:0007669"/>
    <property type="project" value="InterPro"/>
</dbReference>